<dbReference type="Pfam" id="PF13649">
    <property type="entry name" value="Methyltransf_25"/>
    <property type="match status" value="1"/>
</dbReference>
<evidence type="ECO:0000313" key="3">
    <source>
        <dbReference type="Proteomes" id="UP000191672"/>
    </source>
</evidence>
<name>A0A1V6PSN7_9EURO</name>
<accession>A0A1V6PSN7</accession>
<comment type="caution">
    <text evidence="2">The sequence shown here is derived from an EMBL/GenBank/DDBJ whole genome shotgun (WGS) entry which is preliminary data.</text>
</comment>
<organism evidence="2 3">
    <name type="scientific">Penicillium antarcticum</name>
    <dbReference type="NCBI Taxonomy" id="416450"/>
    <lineage>
        <taxon>Eukaryota</taxon>
        <taxon>Fungi</taxon>
        <taxon>Dikarya</taxon>
        <taxon>Ascomycota</taxon>
        <taxon>Pezizomycotina</taxon>
        <taxon>Eurotiomycetes</taxon>
        <taxon>Eurotiomycetidae</taxon>
        <taxon>Eurotiales</taxon>
        <taxon>Aspergillaceae</taxon>
        <taxon>Penicillium</taxon>
    </lineage>
</organism>
<proteinExistence type="predicted"/>
<protein>
    <recommendedName>
        <fullName evidence="1">Methyltransferase domain-containing protein</fullName>
    </recommendedName>
</protein>
<dbReference type="CDD" id="cd02440">
    <property type="entry name" value="AdoMet_MTases"/>
    <property type="match status" value="1"/>
</dbReference>
<dbReference type="EMBL" id="MDYN01000040">
    <property type="protein sequence ID" value="OQD80040.1"/>
    <property type="molecule type" value="Genomic_DNA"/>
</dbReference>
<sequence length="259" mass="30142">MASPDSQTIELDREFLDTVTFHGREYQKYSIDNRTYFGPVDEEEAERLEDEQQVTGVDIAPHMNPDDVPDNLWLQVDDLNRRFTFPSHHFDLVHSRLLATGIHRTRWPSYLRDIVRVLKPGGWAQMVEIYFNVQSDNGSLNDDHALRRWSTHYMRALDDRKDLRIGSKLRMLMTEAGFEEVDTKMIPLPLSSWGDARTQSIGRSSHENIKQLLRSLALYPLIQRLHMSPQSFEALVTQAQQEAADHTLKPYFPLYVPPH</sequence>
<dbReference type="PANTHER" id="PTHR43591:SF24">
    <property type="entry name" value="2-METHOXY-6-POLYPRENYL-1,4-BENZOQUINOL METHYLASE, MITOCHONDRIAL"/>
    <property type="match status" value="1"/>
</dbReference>
<dbReference type="Gene3D" id="3.40.50.150">
    <property type="entry name" value="Vaccinia Virus protein VP39"/>
    <property type="match status" value="1"/>
</dbReference>
<gene>
    <name evidence="2" type="ORF">PENANT_c040G07442</name>
</gene>
<evidence type="ECO:0000313" key="2">
    <source>
        <dbReference type="EMBL" id="OQD80040.1"/>
    </source>
</evidence>
<evidence type="ECO:0000259" key="1">
    <source>
        <dbReference type="Pfam" id="PF13649"/>
    </source>
</evidence>
<dbReference type="AlphaFoldDB" id="A0A1V6PSN7"/>
<dbReference type="SUPFAM" id="SSF53335">
    <property type="entry name" value="S-adenosyl-L-methionine-dependent methyltransferases"/>
    <property type="match status" value="1"/>
</dbReference>
<feature type="domain" description="Methyltransferase" evidence="1">
    <location>
        <begin position="46"/>
        <end position="122"/>
    </location>
</feature>
<dbReference type="InterPro" id="IPR041698">
    <property type="entry name" value="Methyltransf_25"/>
</dbReference>
<dbReference type="PANTHER" id="PTHR43591">
    <property type="entry name" value="METHYLTRANSFERASE"/>
    <property type="match status" value="1"/>
</dbReference>
<dbReference type="Proteomes" id="UP000191672">
    <property type="component" value="Unassembled WGS sequence"/>
</dbReference>
<reference evidence="3" key="1">
    <citation type="journal article" date="2017" name="Nat. Microbiol.">
        <title>Global analysis of biosynthetic gene clusters reveals vast potential of secondary metabolite production in Penicillium species.</title>
        <authorList>
            <person name="Nielsen J.C."/>
            <person name="Grijseels S."/>
            <person name="Prigent S."/>
            <person name="Ji B."/>
            <person name="Dainat J."/>
            <person name="Nielsen K.F."/>
            <person name="Frisvad J.C."/>
            <person name="Workman M."/>
            <person name="Nielsen J."/>
        </authorList>
    </citation>
    <scope>NUCLEOTIDE SEQUENCE [LARGE SCALE GENOMIC DNA]</scope>
    <source>
        <strain evidence="3">IBT 31811</strain>
    </source>
</reference>
<keyword evidence="3" id="KW-1185">Reference proteome</keyword>
<dbReference type="GO" id="GO:0008168">
    <property type="term" value="F:methyltransferase activity"/>
    <property type="evidence" value="ECO:0007669"/>
    <property type="project" value="TreeGrafter"/>
</dbReference>
<dbReference type="InterPro" id="IPR029063">
    <property type="entry name" value="SAM-dependent_MTases_sf"/>
</dbReference>
<dbReference type="STRING" id="416450.A0A1V6PSN7"/>